<dbReference type="EMBL" id="CAAALY010069215">
    <property type="protein sequence ID" value="VEL24713.1"/>
    <property type="molecule type" value="Genomic_DNA"/>
</dbReference>
<dbReference type="Proteomes" id="UP000784294">
    <property type="component" value="Unassembled WGS sequence"/>
</dbReference>
<feature type="compositionally biased region" description="Basic and acidic residues" evidence="3">
    <location>
        <begin position="150"/>
        <end position="162"/>
    </location>
</feature>
<dbReference type="SMART" id="SM00099">
    <property type="entry name" value="btg1"/>
    <property type="match status" value="1"/>
</dbReference>
<accession>A0A3S5ATD2</accession>
<dbReference type="GO" id="GO:0005737">
    <property type="term" value="C:cytoplasm"/>
    <property type="evidence" value="ECO:0007669"/>
    <property type="project" value="TreeGrafter"/>
</dbReference>
<dbReference type="SUPFAM" id="SSF160696">
    <property type="entry name" value="BTG domain-like"/>
    <property type="match status" value="1"/>
</dbReference>
<proteinExistence type="inferred from homology"/>
<dbReference type="OrthoDB" id="19928at2759"/>
<sequence length="391" mass="42307">MHLEIAAVVDFVCHYLYNNLPRRRVTEFSGHLAAAIHQRLIFTGCWRPEAPHLGMQHRCFRLTGPHADADLLPATVGPAGAFGLSLAEVTACLPGEELTFWIDPGEVTYRVGLGEIQTLCLLGRDRLAGSIARADDFGQTSRQHVSSQRQGEDVAGEARGRQDVWSPEQLLLSETSRHRELGFDEPPMSVLTPQVNRMENGPSSGGAPELATKAGNLSPTNVVPEDQRNLSSSHAIPLPALLAHQHQISPTYPVALVTPSLPTIRQPCRCPGVMPQLVLLDRPSPFEPAILEPGLPIPSCRDPTFSAAKFAQTKFGSTKLRSLVVGSGTCSASGSSASTAITTPVDLQRRSANFALSVVSPSRNPQHIYCLSLPRTKPSTQPHRPRHHLSS</sequence>
<protein>
    <recommendedName>
        <fullName evidence="4">Anti-proliferative protein domain-containing protein</fullName>
    </recommendedName>
</protein>
<dbReference type="Pfam" id="PF07742">
    <property type="entry name" value="BTG"/>
    <property type="match status" value="1"/>
</dbReference>
<feature type="domain" description="Anti-proliferative protein" evidence="4">
    <location>
        <begin position="1"/>
        <end position="114"/>
    </location>
</feature>
<evidence type="ECO:0000256" key="3">
    <source>
        <dbReference type="SAM" id="MobiDB-lite"/>
    </source>
</evidence>
<feature type="compositionally biased region" description="Polar residues" evidence="3">
    <location>
        <begin position="138"/>
        <end position="149"/>
    </location>
</feature>
<feature type="region of interest" description="Disordered" evidence="3">
    <location>
        <begin position="137"/>
        <end position="162"/>
    </location>
</feature>
<dbReference type="InterPro" id="IPR002087">
    <property type="entry name" value="Anti_prolifrtn"/>
</dbReference>
<dbReference type="GO" id="GO:0005634">
    <property type="term" value="C:nucleus"/>
    <property type="evidence" value="ECO:0007669"/>
    <property type="project" value="TreeGrafter"/>
</dbReference>
<name>A0A3S5ATD2_9PLAT</name>
<gene>
    <name evidence="5" type="ORF">PXEA_LOCUS18153</name>
</gene>
<evidence type="ECO:0000313" key="6">
    <source>
        <dbReference type="Proteomes" id="UP000784294"/>
    </source>
</evidence>
<dbReference type="PANTHER" id="PTHR17537">
    <property type="entry name" value="TRANSDUCER OF ERBB2 TOB"/>
    <property type="match status" value="1"/>
</dbReference>
<reference evidence="5" key="1">
    <citation type="submission" date="2018-11" db="EMBL/GenBank/DDBJ databases">
        <authorList>
            <consortium name="Pathogen Informatics"/>
        </authorList>
    </citation>
    <scope>NUCLEOTIDE SEQUENCE</scope>
</reference>
<dbReference type="InterPro" id="IPR015676">
    <property type="entry name" value="Tob1/2"/>
</dbReference>
<keyword evidence="6" id="KW-1185">Reference proteome</keyword>
<evidence type="ECO:0000313" key="5">
    <source>
        <dbReference type="EMBL" id="VEL24713.1"/>
    </source>
</evidence>
<keyword evidence="2" id="KW-0597">Phosphoprotein</keyword>
<dbReference type="GO" id="GO:0003714">
    <property type="term" value="F:transcription corepressor activity"/>
    <property type="evidence" value="ECO:0007669"/>
    <property type="project" value="TreeGrafter"/>
</dbReference>
<dbReference type="Gene3D" id="3.90.640.90">
    <property type="entry name" value="Anti-proliferative protein, N-terminal domain"/>
    <property type="match status" value="1"/>
</dbReference>
<comment type="caution">
    <text evidence="5">The sequence shown here is derived from an EMBL/GenBank/DDBJ whole genome shotgun (WGS) entry which is preliminary data.</text>
</comment>
<feature type="region of interest" description="Disordered" evidence="3">
    <location>
        <begin position="197"/>
        <end position="229"/>
    </location>
</feature>
<comment type="similarity">
    <text evidence="1">Belongs to the BTG family.</text>
</comment>
<evidence type="ECO:0000259" key="4">
    <source>
        <dbReference type="SMART" id="SM00099"/>
    </source>
</evidence>
<organism evidence="5 6">
    <name type="scientific">Protopolystoma xenopodis</name>
    <dbReference type="NCBI Taxonomy" id="117903"/>
    <lineage>
        <taxon>Eukaryota</taxon>
        <taxon>Metazoa</taxon>
        <taxon>Spiralia</taxon>
        <taxon>Lophotrochozoa</taxon>
        <taxon>Platyhelminthes</taxon>
        <taxon>Monogenea</taxon>
        <taxon>Polyopisthocotylea</taxon>
        <taxon>Polystomatidea</taxon>
        <taxon>Polystomatidae</taxon>
        <taxon>Protopolystoma</taxon>
    </lineage>
</organism>
<evidence type="ECO:0000256" key="1">
    <source>
        <dbReference type="ARBA" id="ARBA00007989"/>
    </source>
</evidence>
<evidence type="ECO:0000256" key="2">
    <source>
        <dbReference type="ARBA" id="ARBA00022553"/>
    </source>
</evidence>
<dbReference type="PANTHER" id="PTHR17537:SF5">
    <property type="entry name" value="TRANSDUCER OF ERBB2, ISOFORM A"/>
    <property type="match status" value="1"/>
</dbReference>
<dbReference type="InterPro" id="IPR036054">
    <property type="entry name" value="BTG-like_sf"/>
</dbReference>
<dbReference type="AlphaFoldDB" id="A0A3S5ATD2"/>
<feature type="non-terminal residue" evidence="5">
    <location>
        <position position="391"/>
    </location>
</feature>